<dbReference type="SUPFAM" id="SSF52047">
    <property type="entry name" value="RNI-like"/>
    <property type="match status" value="1"/>
</dbReference>
<evidence type="ECO:0000313" key="2">
    <source>
        <dbReference type="EMBL" id="KIO26968.1"/>
    </source>
</evidence>
<dbReference type="HOGENOM" id="CLU_052400_0_0_1"/>
<feature type="region of interest" description="Disordered" evidence="1">
    <location>
        <begin position="59"/>
        <end position="87"/>
    </location>
</feature>
<accession>A0A0C3KZY0</accession>
<dbReference type="InterPro" id="IPR036047">
    <property type="entry name" value="F-box-like_dom_sf"/>
</dbReference>
<reference evidence="2 3" key="1">
    <citation type="submission" date="2014-04" db="EMBL/GenBank/DDBJ databases">
        <authorList>
            <consortium name="DOE Joint Genome Institute"/>
            <person name="Kuo A."/>
            <person name="Girlanda M."/>
            <person name="Perotto S."/>
            <person name="Kohler A."/>
            <person name="Nagy L.G."/>
            <person name="Floudas D."/>
            <person name="Copeland A."/>
            <person name="Barry K.W."/>
            <person name="Cichocki N."/>
            <person name="Veneault-Fourrey C."/>
            <person name="LaButti K."/>
            <person name="Lindquist E.A."/>
            <person name="Lipzen A."/>
            <person name="Lundell T."/>
            <person name="Morin E."/>
            <person name="Murat C."/>
            <person name="Sun H."/>
            <person name="Tunlid A."/>
            <person name="Henrissat B."/>
            <person name="Grigoriev I.V."/>
            <person name="Hibbett D.S."/>
            <person name="Martin F."/>
            <person name="Nordberg H.P."/>
            <person name="Cantor M.N."/>
            <person name="Hua S.X."/>
        </authorList>
    </citation>
    <scope>NUCLEOTIDE SEQUENCE [LARGE SCALE GENOMIC DNA]</scope>
    <source>
        <strain evidence="2 3">MUT 4182</strain>
    </source>
</reference>
<keyword evidence="3" id="KW-1185">Reference proteome</keyword>
<reference evidence="3" key="2">
    <citation type="submission" date="2015-01" db="EMBL/GenBank/DDBJ databases">
        <title>Evolutionary Origins and Diversification of the Mycorrhizal Mutualists.</title>
        <authorList>
            <consortium name="DOE Joint Genome Institute"/>
            <consortium name="Mycorrhizal Genomics Consortium"/>
            <person name="Kohler A."/>
            <person name="Kuo A."/>
            <person name="Nagy L.G."/>
            <person name="Floudas D."/>
            <person name="Copeland A."/>
            <person name="Barry K.W."/>
            <person name="Cichocki N."/>
            <person name="Veneault-Fourrey C."/>
            <person name="LaButti K."/>
            <person name="Lindquist E.A."/>
            <person name="Lipzen A."/>
            <person name="Lundell T."/>
            <person name="Morin E."/>
            <person name="Murat C."/>
            <person name="Riley R."/>
            <person name="Ohm R."/>
            <person name="Sun H."/>
            <person name="Tunlid A."/>
            <person name="Henrissat B."/>
            <person name="Grigoriev I.V."/>
            <person name="Hibbett D.S."/>
            <person name="Martin F."/>
        </authorList>
    </citation>
    <scope>NUCLEOTIDE SEQUENCE [LARGE SCALE GENOMIC DNA]</scope>
    <source>
        <strain evidence="3">MUT 4182</strain>
    </source>
</reference>
<dbReference type="AlphaFoldDB" id="A0A0C3KZY0"/>
<name>A0A0C3KZY0_9AGAM</name>
<proteinExistence type="predicted"/>
<protein>
    <recommendedName>
        <fullName evidence="4">F-box domain-containing protein</fullName>
    </recommendedName>
</protein>
<organism evidence="2 3">
    <name type="scientific">Tulasnella calospora MUT 4182</name>
    <dbReference type="NCBI Taxonomy" id="1051891"/>
    <lineage>
        <taxon>Eukaryota</taxon>
        <taxon>Fungi</taxon>
        <taxon>Dikarya</taxon>
        <taxon>Basidiomycota</taxon>
        <taxon>Agaricomycotina</taxon>
        <taxon>Agaricomycetes</taxon>
        <taxon>Cantharellales</taxon>
        <taxon>Tulasnellaceae</taxon>
        <taxon>Tulasnella</taxon>
    </lineage>
</organism>
<evidence type="ECO:0000313" key="3">
    <source>
        <dbReference type="Proteomes" id="UP000054248"/>
    </source>
</evidence>
<evidence type="ECO:0008006" key="4">
    <source>
        <dbReference type="Google" id="ProtNLM"/>
    </source>
</evidence>
<sequence length="430" mass="47971">MEGVTLSNCHADGVKFLFDILEDVKAVLEEESPRSTEMIELNAVKSVLSEALERYRWRSDDTGADESQNPAEGGSDAGDSDHNTGGRGKEEWDFERLCKWYDRNIAFFQAVSLFRLNGSPFRILGQVQATGLEDEKCQTIIDRLEARCGLADAATAKGTSSQARPDNSSMSKAVEGLCNCCQISLLPVELLQHVFRLASPPHIWIRAPLILSHVNSHFRTIVLDTPSLWIAVDDSLSFPILELYVARSRNKPLDIVTRVDHIYHESDRSEDNWIEFLNMGSSRVGQMTIAGYNPQFITKWAQRLKGLIFTSLTKMTVCVMKHDTSGAACPIWASFPCLRDLSIEGCWSLGWVGPRDPFPQTLRSLRLTRAHDISPETLIEALCGVLGLVSLSVEDCALDPDEPVPPTTSRVTLDFLEKLEFEDVKVLLTE</sequence>
<dbReference type="SUPFAM" id="SSF81383">
    <property type="entry name" value="F-box domain"/>
    <property type="match status" value="1"/>
</dbReference>
<dbReference type="OrthoDB" id="3178595at2759"/>
<evidence type="ECO:0000256" key="1">
    <source>
        <dbReference type="SAM" id="MobiDB-lite"/>
    </source>
</evidence>
<gene>
    <name evidence="2" type="ORF">M407DRAFT_23793</name>
</gene>
<dbReference type="Proteomes" id="UP000054248">
    <property type="component" value="Unassembled WGS sequence"/>
</dbReference>
<dbReference type="EMBL" id="KN823016">
    <property type="protein sequence ID" value="KIO26968.1"/>
    <property type="molecule type" value="Genomic_DNA"/>
</dbReference>